<dbReference type="RefSeq" id="WP_308473736.1">
    <property type="nucleotide sequence ID" value="NZ_OY726394.1"/>
</dbReference>
<keyword evidence="3" id="KW-1185">Reference proteome</keyword>
<feature type="compositionally biased region" description="Gly residues" evidence="1">
    <location>
        <begin position="297"/>
        <end position="309"/>
    </location>
</feature>
<dbReference type="Proteomes" id="UP001190336">
    <property type="component" value="Chromosome"/>
</dbReference>
<evidence type="ECO:0000256" key="1">
    <source>
        <dbReference type="SAM" id="MobiDB-lite"/>
    </source>
</evidence>
<feature type="region of interest" description="Disordered" evidence="1">
    <location>
        <begin position="334"/>
        <end position="439"/>
    </location>
</feature>
<name>A0ABN9N9M3_9MYCO</name>
<dbReference type="InterPro" id="IPR036689">
    <property type="entry name" value="ESAT-6-like_sf"/>
</dbReference>
<protein>
    <submittedName>
        <fullName evidence="2">Uncharacterized protein</fullName>
    </submittedName>
</protein>
<evidence type="ECO:0000313" key="3">
    <source>
        <dbReference type="Proteomes" id="UP001190336"/>
    </source>
</evidence>
<feature type="compositionally biased region" description="Acidic residues" evidence="1">
    <location>
        <begin position="349"/>
        <end position="371"/>
    </location>
</feature>
<feature type="region of interest" description="Disordered" evidence="1">
    <location>
        <begin position="251"/>
        <end position="309"/>
    </location>
</feature>
<proteinExistence type="predicted"/>
<feature type="compositionally biased region" description="Low complexity" evidence="1">
    <location>
        <begin position="387"/>
        <end position="401"/>
    </location>
</feature>
<organism evidence="2 3">
    <name type="scientific">[Mycobacterium] kokjensenii</name>
    <dbReference type="NCBI Taxonomy" id="3064287"/>
    <lineage>
        <taxon>Bacteria</taxon>
        <taxon>Bacillati</taxon>
        <taxon>Actinomycetota</taxon>
        <taxon>Actinomycetes</taxon>
        <taxon>Mycobacteriales</taxon>
        <taxon>Mycobacteriaceae</taxon>
        <taxon>Mycolicibacter</taxon>
    </lineage>
</organism>
<dbReference type="EMBL" id="OY726394">
    <property type="protein sequence ID" value="CAJ1502759.1"/>
    <property type="molecule type" value="Genomic_DNA"/>
</dbReference>
<dbReference type="SUPFAM" id="SSF140453">
    <property type="entry name" value="EsxAB dimer-like"/>
    <property type="match status" value="1"/>
</dbReference>
<gene>
    <name evidence="2" type="ORF">MU0083_003013</name>
</gene>
<reference evidence="2 3" key="1">
    <citation type="submission" date="2023-08" db="EMBL/GenBank/DDBJ databases">
        <authorList>
            <person name="Folkvardsen B D."/>
            <person name="Norman A."/>
        </authorList>
    </citation>
    <scope>NUCLEOTIDE SEQUENCE [LARGE SCALE GENOMIC DNA]</scope>
    <source>
        <strain evidence="2 3">Mu0083</strain>
    </source>
</reference>
<feature type="compositionally biased region" description="Low complexity" evidence="1">
    <location>
        <begin position="267"/>
        <end position="296"/>
    </location>
</feature>
<accession>A0ABN9N9M3</accession>
<evidence type="ECO:0000313" key="2">
    <source>
        <dbReference type="EMBL" id="CAJ1502759.1"/>
    </source>
</evidence>
<sequence length="439" mass="43973">MAQRFDVSARLAEGRDAVAHTQAYVSACHRLGYRDPDLTGYEGQLADRYDSEVGLDLHVLDADCAALGALADAVEDILLRQCGQSAELAGAWRGPGAEAAAEFLRRHCAAGTELTRRLRAAALACGALRDTLWRLVDTKVAAVLAVDGRVGARGSGWLTAAHAVSSGTDDPHAVDIVEKQVMPYVDNDIRGEWAAAVRSAKDQAVAVYASAIAAADPGAGVLFAIPADLGPTTPLDGSGATGAVLVAPTSIPADVPPSTPAPDETFAPEPASADAPPAPAAPVGDTPTDPAPLPGMGLPGDLGLPTGGLPLGGGSGLGGLGGLGGLAPRLADALGDPGFEAPADAPAFVDDESEDPTDVEDAGDPETDTETEPAVAATALSEEPGEAIPADAATPDATPVAQEPGSGETDGDPAAEAASDQPTKTPCEIAAEELPQVGR</sequence>